<proteinExistence type="predicted"/>
<dbReference type="SUPFAM" id="SSF48452">
    <property type="entry name" value="TPR-like"/>
    <property type="match status" value="1"/>
</dbReference>
<protein>
    <recommendedName>
        <fullName evidence="9">Pre-mRNA processing factor 39</fullName>
    </recommendedName>
</protein>
<dbReference type="InterPro" id="IPR011990">
    <property type="entry name" value="TPR-like_helical_dom_sf"/>
</dbReference>
<comment type="subcellular location">
    <subcellularLocation>
        <location evidence="1">Nucleus</location>
    </subcellularLocation>
</comment>
<evidence type="ECO:0008006" key="9">
    <source>
        <dbReference type="Google" id="ProtNLM"/>
    </source>
</evidence>
<keyword evidence="2" id="KW-0507">mRNA processing</keyword>
<keyword evidence="3" id="KW-0677">Repeat</keyword>
<evidence type="ECO:0000256" key="4">
    <source>
        <dbReference type="ARBA" id="ARBA00023187"/>
    </source>
</evidence>
<feature type="compositionally biased region" description="Polar residues" evidence="6">
    <location>
        <begin position="51"/>
        <end position="84"/>
    </location>
</feature>
<dbReference type="GO" id="GO:0071004">
    <property type="term" value="C:U2-type prespliceosome"/>
    <property type="evidence" value="ECO:0007669"/>
    <property type="project" value="TreeGrafter"/>
</dbReference>
<evidence type="ECO:0000313" key="8">
    <source>
        <dbReference type="Proteomes" id="UP001460270"/>
    </source>
</evidence>
<evidence type="ECO:0000256" key="1">
    <source>
        <dbReference type="ARBA" id="ARBA00004123"/>
    </source>
</evidence>
<dbReference type="GO" id="GO:0000395">
    <property type="term" value="P:mRNA 5'-splice site recognition"/>
    <property type="evidence" value="ECO:0007669"/>
    <property type="project" value="TreeGrafter"/>
</dbReference>
<dbReference type="Proteomes" id="UP001460270">
    <property type="component" value="Unassembled WGS sequence"/>
</dbReference>
<feature type="region of interest" description="Disordered" evidence="6">
    <location>
        <begin position="18"/>
        <end position="106"/>
    </location>
</feature>
<comment type="caution">
    <text evidence="7">The sequence shown here is derived from an EMBL/GenBank/DDBJ whole genome shotgun (WGS) entry which is preliminary data.</text>
</comment>
<organism evidence="7 8">
    <name type="scientific">Mugilogobius chulae</name>
    <name type="common">yellowstripe goby</name>
    <dbReference type="NCBI Taxonomy" id="88201"/>
    <lineage>
        <taxon>Eukaryota</taxon>
        <taxon>Metazoa</taxon>
        <taxon>Chordata</taxon>
        <taxon>Craniata</taxon>
        <taxon>Vertebrata</taxon>
        <taxon>Euteleostomi</taxon>
        <taxon>Actinopterygii</taxon>
        <taxon>Neopterygii</taxon>
        <taxon>Teleostei</taxon>
        <taxon>Neoteleostei</taxon>
        <taxon>Acanthomorphata</taxon>
        <taxon>Gobiaria</taxon>
        <taxon>Gobiiformes</taxon>
        <taxon>Gobioidei</taxon>
        <taxon>Gobiidae</taxon>
        <taxon>Gobionellinae</taxon>
        <taxon>Mugilogobius</taxon>
    </lineage>
</organism>
<dbReference type="AlphaFoldDB" id="A0AAW0P2B5"/>
<name>A0AAW0P2B5_9GOBI</name>
<evidence type="ECO:0000256" key="2">
    <source>
        <dbReference type="ARBA" id="ARBA00022664"/>
    </source>
</evidence>
<sequence>MGDTGLNEGDLISGMLNTESPVMESNGDALLPDPALGQTGEWPLDQVAPDSLNNMVANENQEVPQQKTVEQVQLSSTLLIQNENTPPPPPPDVPPPPAEPDTTQEDQPMTLETKNSEVLPDVAQPTEDGMELEEPSKEAEAEVLAPVESQLPSEFDKLFKGCQESPEDFNAWVYLLQYVEQETSVDAVRKAFDNFFTRYPYCYGYWKKYADLEKNTETYKSQKRFTDEACR</sequence>
<dbReference type="EMBL" id="JBBPFD010000011">
    <property type="protein sequence ID" value="KAK7907251.1"/>
    <property type="molecule type" value="Genomic_DNA"/>
</dbReference>
<keyword evidence="5" id="KW-0539">Nucleus</keyword>
<dbReference type="GO" id="GO:0030627">
    <property type="term" value="F:pre-mRNA 5'-splice site binding"/>
    <property type="evidence" value="ECO:0007669"/>
    <property type="project" value="TreeGrafter"/>
</dbReference>
<dbReference type="GO" id="GO:0000243">
    <property type="term" value="C:commitment complex"/>
    <property type="evidence" value="ECO:0007669"/>
    <property type="project" value="TreeGrafter"/>
</dbReference>
<accession>A0AAW0P2B5</accession>
<dbReference type="PANTHER" id="PTHR17204">
    <property type="entry name" value="PRE-MRNA PROCESSING PROTEIN PRP39-RELATED"/>
    <property type="match status" value="1"/>
</dbReference>
<dbReference type="Pfam" id="PF23240">
    <property type="entry name" value="HAT_PRP39_N"/>
    <property type="match status" value="1"/>
</dbReference>
<keyword evidence="8" id="KW-1185">Reference proteome</keyword>
<dbReference type="GO" id="GO:0005685">
    <property type="term" value="C:U1 snRNP"/>
    <property type="evidence" value="ECO:0007669"/>
    <property type="project" value="TreeGrafter"/>
</dbReference>
<gene>
    <name evidence="7" type="ORF">WMY93_015863</name>
</gene>
<dbReference type="Gene3D" id="1.25.40.10">
    <property type="entry name" value="Tetratricopeptide repeat domain"/>
    <property type="match status" value="1"/>
</dbReference>
<evidence type="ECO:0000256" key="5">
    <source>
        <dbReference type="ARBA" id="ARBA00023242"/>
    </source>
</evidence>
<reference evidence="8" key="1">
    <citation type="submission" date="2024-04" db="EMBL/GenBank/DDBJ databases">
        <title>Salinicola lusitanus LLJ914,a marine bacterium isolated from the Okinawa Trough.</title>
        <authorList>
            <person name="Li J."/>
        </authorList>
    </citation>
    <scope>NUCLEOTIDE SEQUENCE [LARGE SCALE GENOMIC DNA]</scope>
</reference>
<keyword evidence="4" id="KW-0508">mRNA splicing</keyword>
<evidence type="ECO:0000256" key="3">
    <source>
        <dbReference type="ARBA" id="ARBA00022737"/>
    </source>
</evidence>
<feature type="compositionally biased region" description="Pro residues" evidence="6">
    <location>
        <begin position="85"/>
        <end position="99"/>
    </location>
</feature>
<dbReference type="PANTHER" id="PTHR17204:SF21">
    <property type="entry name" value="PRE-MRNA-PROCESSING FACTOR 39"/>
    <property type="match status" value="1"/>
</dbReference>
<evidence type="ECO:0000313" key="7">
    <source>
        <dbReference type="EMBL" id="KAK7907251.1"/>
    </source>
</evidence>
<evidence type="ECO:0000256" key="6">
    <source>
        <dbReference type="SAM" id="MobiDB-lite"/>
    </source>
</evidence>